<dbReference type="EMBL" id="BSRI01000001">
    <property type="protein sequence ID" value="GLV55522.1"/>
    <property type="molecule type" value="Genomic_DNA"/>
</dbReference>
<dbReference type="Proteomes" id="UP001344906">
    <property type="component" value="Unassembled WGS sequence"/>
</dbReference>
<feature type="transmembrane region" description="Helical" evidence="6">
    <location>
        <begin position="112"/>
        <end position="132"/>
    </location>
</feature>
<keyword evidence="2" id="KW-1003">Cell membrane</keyword>
<dbReference type="PROSITE" id="PS50850">
    <property type="entry name" value="MFS"/>
    <property type="match status" value="1"/>
</dbReference>
<protein>
    <recommendedName>
        <fullName evidence="7">Major facilitator superfamily (MFS) profile domain-containing protein</fullName>
    </recommendedName>
</protein>
<keyword evidence="9" id="KW-1185">Reference proteome</keyword>
<feature type="transmembrane region" description="Helical" evidence="6">
    <location>
        <begin position="15"/>
        <end position="35"/>
    </location>
</feature>
<comment type="caution">
    <text evidence="8">The sequence shown here is derived from an EMBL/GenBank/DDBJ whole genome shotgun (WGS) entry which is preliminary data.</text>
</comment>
<evidence type="ECO:0000313" key="9">
    <source>
        <dbReference type="Proteomes" id="UP001344906"/>
    </source>
</evidence>
<name>A0ABQ6FSZ1_9CHLR</name>
<dbReference type="InterPro" id="IPR020846">
    <property type="entry name" value="MFS_dom"/>
</dbReference>
<dbReference type="InterPro" id="IPR011701">
    <property type="entry name" value="MFS"/>
</dbReference>
<sequence>MGNFAVAPGPLGLSAPTYGVLLMLISIGSILGAFLTAPVQRWLGRRWAIGLNILGNGLMFVAPALMHNLWLIGVALLLGGMGGPMWTIAAAALQGRLIPTELQGRVNATYRLLSIGMAAAGSLAGGLLAQVLGLRTVLILFGILTWLQFIPFFRFVTEDVMMRGQ</sequence>
<feature type="transmembrane region" description="Helical" evidence="6">
    <location>
        <begin position="138"/>
        <end position="156"/>
    </location>
</feature>
<comment type="subcellular location">
    <subcellularLocation>
        <location evidence="1">Cell membrane</location>
        <topology evidence="1">Multi-pass membrane protein</topology>
    </subcellularLocation>
</comment>
<evidence type="ECO:0000256" key="5">
    <source>
        <dbReference type="ARBA" id="ARBA00023136"/>
    </source>
</evidence>
<evidence type="ECO:0000256" key="3">
    <source>
        <dbReference type="ARBA" id="ARBA00022692"/>
    </source>
</evidence>
<feature type="transmembrane region" description="Helical" evidence="6">
    <location>
        <begin position="71"/>
        <end position="92"/>
    </location>
</feature>
<dbReference type="PANTHER" id="PTHR23513">
    <property type="entry name" value="INTEGRAL MEMBRANE EFFLUX PROTEIN-RELATED"/>
    <property type="match status" value="1"/>
</dbReference>
<evidence type="ECO:0000256" key="1">
    <source>
        <dbReference type="ARBA" id="ARBA00004651"/>
    </source>
</evidence>
<dbReference type="Gene3D" id="1.20.1250.20">
    <property type="entry name" value="MFS general substrate transporter like domains"/>
    <property type="match status" value="1"/>
</dbReference>
<organism evidence="8 9">
    <name type="scientific">Dictyobacter halimunensis</name>
    <dbReference type="NCBI Taxonomy" id="3026934"/>
    <lineage>
        <taxon>Bacteria</taxon>
        <taxon>Bacillati</taxon>
        <taxon>Chloroflexota</taxon>
        <taxon>Ktedonobacteria</taxon>
        <taxon>Ktedonobacterales</taxon>
        <taxon>Dictyobacteraceae</taxon>
        <taxon>Dictyobacter</taxon>
    </lineage>
</organism>
<dbReference type="Pfam" id="PF07690">
    <property type="entry name" value="MFS_1"/>
    <property type="match status" value="1"/>
</dbReference>
<keyword evidence="5 6" id="KW-0472">Membrane</keyword>
<dbReference type="InterPro" id="IPR036259">
    <property type="entry name" value="MFS_trans_sf"/>
</dbReference>
<reference evidence="8 9" key="1">
    <citation type="submission" date="2023-02" db="EMBL/GenBank/DDBJ databases">
        <title>Dictyobacter halimunensis sp. nov., a new member of the class Ktedonobacteria from forest soil in a geothermal area.</title>
        <authorList>
            <person name="Rachmania M.K."/>
            <person name="Ningsih F."/>
            <person name="Sakai Y."/>
            <person name="Yabe S."/>
            <person name="Yokota A."/>
            <person name="Sjamsuridzal W."/>
        </authorList>
    </citation>
    <scope>NUCLEOTIDE SEQUENCE [LARGE SCALE GENOMIC DNA]</scope>
    <source>
        <strain evidence="8 9">S3.2.2.5</strain>
    </source>
</reference>
<gene>
    <name evidence="8" type="ORF">KDH_23660</name>
</gene>
<dbReference type="RefSeq" id="WP_338249939.1">
    <property type="nucleotide sequence ID" value="NZ_BSRI01000001.1"/>
</dbReference>
<evidence type="ECO:0000313" key="8">
    <source>
        <dbReference type="EMBL" id="GLV55522.1"/>
    </source>
</evidence>
<evidence type="ECO:0000256" key="4">
    <source>
        <dbReference type="ARBA" id="ARBA00022989"/>
    </source>
</evidence>
<evidence type="ECO:0000259" key="7">
    <source>
        <dbReference type="PROSITE" id="PS50850"/>
    </source>
</evidence>
<keyword evidence="3 6" id="KW-0812">Transmembrane</keyword>
<proteinExistence type="predicted"/>
<evidence type="ECO:0000256" key="2">
    <source>
        <dbReference type="ARBA" id="ARBA00022475"/>
    </source>
</evidence>
<feature type="domain" description="Major facilitator superfamily (MFS) profile" evidence="7">
    <location>
        <begin position="1"/>
        <end position="165"/>
    </location>
</feature>
<evidence type="ECO:0000256" key="6">
    <source>
        <dbReference type="SAM" id="Phobius"/>
    </source>
</evidence>
<feature type="transmembrane region" description="Helical" evidence="6">
    <location>
        <begin position="47"/>
        <end position="65"/>
    </location>
</feature>
<dbReference type="SUPFAM" id="SSF103473">
    <property type="entry name" value="MFS general substrate transporter"/>
    <property type="match status" value="1"/>
</dbReference>
<dbReference type="PANTHER" id="PTHR23513:SF6">
    <property type="entry name" value="MAJOR FACILITATOR SUPERFAMILY ASSOCIATED DOMAIN-CONTAINING PROTEIN"/>
    <property type="match status" value="1"/>
</dbReference>
<keyword evidence="4 6" id="KW-1133">Transmembrane helix</keyword>
<accession>A0ABQ6FSZ1</accession>